<organism evidence="6 7">
    <name type="scientific">Glossina austeni</name>
    <name type="common">Savannah tsetse fly</name>
    <dbReference type="NCBI Taxonomy" id="7395"/>
    <lineage>
        <taxon>Eukaryota</taxon>
        <taxon>Metazoa</taxon>
        <taxon>Ecdysozoa</taxon>
        <taxon>Arthropoda</taxon>
        <taxon>Hexapoda</taxon>
        <taxon>Insecta</taxon>
        <taxon>Pterygota</taxon>
        <taxon>Neoptera</taxon>
        <taxon>Endopterygota</taxon>
        <taxon>Diptera</taxon>
        <taxon>Brachycera</taxon>
        <taxon>Muscomorpha</taxon>
        <taxon>Hippoboscoidea</taxon>
        <taxon>Glossinidae</taxon>
        <taxon>Glossina</taxon>
    </lineage>
</organism>
<dbReference type="Pfam" id="PF04930">
    <property type="entry name" value="FUN14"/>
    <property type="match status" value="1"/>
</dbReference>
<dbReference type="GO" id="GO:0000422">
    <property type="term" value="P:autophagy of mitochondrion"/>
    <property type="evidence" value="ECO:0007669"/>
    <property type="project" value="TreeGrafter"/>
</dbReference>
<accession>A0A1A9URM5</accession>
<dbReference type="PANTHER" id="PTHR21346:SF0">
    <property type="entry name" value="RE45833P"/>
    <property type="match status" value="1"/>
</dbReference>
<dbReference type="EnsemblMetazoa" id="GAUT013106-RA">
    <property type="protein sequence ID" value="GAUT013106-PA"/>
    <property type="gene ID" value="GAUT013106"/>
</dbReference>
<dbReference type="Proteomes" id="UP000078200">
    <property type="component" value="Unassembled WGS sequence"/>
</dbReference>
<comment type="similarity">
    <text evidence="2">Belongs to the FUN14 family.</text>
</comment>
<evidence type="ECO:0000256" key="4">
    <source>
        <dbReference type="ARBA" id="ARBA00022989"/>
    </source>
</evidence>
<sequence>MADKASKFLGGLLGNISSRSAYSQIAIGTSTGWVTGYTTMKVGKFAAFAIGGGIILLEIAHQEGYVKIDWSKVTKKIDKVSGNVERAITAREQTWTDKAERYVDRQLNIAEDIVKRKSNKVKRWYSNLIGDEEGPKINDLHIFLTAFVGGVALGIACA</sequence>
<dbReference type="VEuPathDB" id="VectorBase:GAUT013106"/>
<evidence type="ECO:0000256" key="3">
    <source>
        <dbReference type="ARBA" id="ARBA00022692"/>
    </source>
</evidence>
<dbReference type="GO" id="GO:0005741">
    <property type="term" value="C:mitochondrial outer membrane"/>
    <property type="evidence" value="ECO:0007669"/>
    <property type="project" value="UniProtKB-SubCell"/>
</dbReference>
<dbReference type="STRING" id="7395.A0A1A9URM5"/>
<keyword evidence="5" id="KW-0472">Membrane</keyword>
<keyword evidence="3" id="KW-0812">Transmembrane</keyword>
<keyword evidence="7" id="KW-1185">Reference proteome</keyword>
<evidence type="ECO:0000313" key="6">
    <source>
        <dbReference type="EnsemblMetazoa" id="GAUT013106-PA"/>
    </source>
</evidence>
<evidence type="ECO:0000256" key="2">
    <source>
        <dbReference type="ARBA" id="ARBA00009160"/>
    </source>
</evidence>
<keyword evidence="4" id="KW-1133">Transmembrane helix</keyword>
<evidence type="ECO:0000313" key="7">
    <source>
        <dbReference type="Proteomes" id="UP000078200"/>
    </source>
</evidence>
<reference evidence="6" key="1">
    <citation type="submission" date="2020-05" db="UniProtKB">
        <authorList>
            <consortium name="EnsemblMetazoa"/>
        </authorList>
    </citation>
    <scope>IDENTIFICATION</scope>
    <source>
        <strain evidence="6">TTRI</strain>
    </source>
</reference>
<dbReference type="PANTHER" id="PTHR21346">
    <property type="entry name" value="FUN14 DOMAIN CONTAINING"/>
    <property type="match status" value="1"/>
</dbReference>
<evidence type="ECO:0000256" key="5">
    <source>
        <dbReference type="ARBA" id="ARBA00023136"/>
    </source>
</evidence>
<evidence type="ECO:0008006" key="8">
    <source>
        <dbReference type="Google" id="ProtNLM"/>
    </source>
</evidence>
<dbReference type="AlphaFoldDB" id="A0A1A9URM5"/>
<dbReference type="InterPro" id="IPR007014">
    <property type="entry name" value="FUN14"/>
</dbReference>
<evidence type="ECO:0000256" key="1">
    <source>
        <dbReference type="ARBA" id="ARBA00004374"/>
    </source>
</evidence>
<comment type="subcellular location">
    <subcellularLocation>
        <location evidence="1">Mitochondrion outer membrane</location>
        <topology evidence="1">Multi-pass membrane protein</topology>
    </subcellularLocation>
</comment>
<proteinExistence type="inferred from homology"/>
<name>A0A1A9URM5_GLOAU</name>
<protein>
    <recommendedName>
        <fullName evidence="8">FUN14 domain-containing protein 1</fullName>
    </recommendedName>
</protein>